<dbReference type="KEGG" id="vg:80402454"/>
<proteinExistence type="predicted"/>
<name>A0A6G8J3C5_9VIRU</name>
<evidence type="ECO:0000313" key="1">
    <source>
        <dbReference type="EMBL" id="QIM61608.1"/>
    </source>
</evidence>
<dbReference type="Proteomes" id="UP000501040">
    <property type="component" value="Genome"/>
</dbReference>
<reference evidence="1 2" key="1">
    <citation type="submission" date="2020-02" db="EMBL/GenBank/DDBJ databases">
        <title>TSPV1: a spherical archaeal virus with filaments.</title>
        <authorList>
            <person name="Hartman R."/>
            <person name="Young M."/>
            <person name="Biewenga L."/>
            <person name="Munson-McGee J."/>
            <person name="Refai M."/>
            <person name="Boyd E."/>
            <person name="Bothner B."/>
            <person name="Lawrence C.M."/>
        </authorList>
    </citation>
    <scope>NUCLEOTIDE SEQUENCE [LARGE SCALE GENOMIC DNA]</scope>
    <source>
        <strain evidence="1 2">CP001</strain>
    </source>
</reference>
<protein>
    <submittedName>
        <fullName evidence="1">Uncharacterized protein</fullName>
    </submittedName>
</protein>
<accession>A0A6G8J3C5</accession>
<evidence type="ECO:0000313" key="2">
    <source>
        <dbReference type="Proteomes" id="UP000501040"/>
    </source>
</evidence>
<organism evidence="1 2">
    <name type="scientific">Thermoproteus spherical piliferous virus 1</name>
    <dbReference type="NCBI Taxonomy" id="2713157"/>
    <lineage>
        <taxon>Viruses</taxon>
        <taxon>Viruses incertae sedis</taxon>
        <taxon>Globuloviridae</taxon>
        <taxon>Alphaglobulovirus</taxon>
        <taxon>Alphaglobulovirus sileriense</taxon>
    </lineage>
</organism>
<dbReference type="GeneID" id="80402454"/>
<dbReference type="RefSeq" id="YP_010772729.1">
    <property type="nucleotide sequence ID" value="NC_074654.1"/>
</dbReference>
<dbReference type="EMBL" id="MT047590">
    <property type="protein sequence ID" value="QIM61608.1"/>
    <property type="molecule type" value="Genomic_DNA"/>
</dbReference>
<sequence>MSLKGTTAALKHAELVLVASPTCPACKALFKSKSVRYYASKGVITVVPPDRMRLEDMGEWVLDSKGLVLMASTPTFLVRCKDGRVLWRYRVQAVDIYNADAVMQLVLGTFKSLAIECMPEDAAGVEGL</sequence>
<keyword evidence="2" id="KW-1185">Reference proteome</keyword>